<feature type="domain" description="TRAP C4-dicarboxylate transport system permease DctM subunit" evidence="8">
    <location>
        <begin position="11"/>
        <end position="427"/>
    </location>
</feature>
<accession>A0A1H2E450</accession>
<evidence type="ECO:0000256" key="7">
    <source>
        <dbReference type="SAM" id="Phobius"/>
    </source>
</evidence>
<dbReference type="PANTHER" id="PTHR33362">
    <property type="entry name" value="SIALIC ACID TRAP TRANSPORTER PERMEASE PROTEIN SIAT-RELATED"/>
    <property type="match status" value="1"/>
</dbReference>
<feature type="transmembrane region" description="Helical" evidence="7">
    <location>
        <begin position="278"/>
        <end position="300"/>
    </location>
</feature>
<evidence type="ECO:0000259" key="8">
    <source>
        <dbReference type="Pfam" id="PF06808"/>
    </source>
</evidence>
<dbReference type="Proteomes" id="UP000199608">
    <property type="component" value="Unassembled WGS sequence"/>
</dbReference>
<dbReference type="GO" id="GO:0022857">
    <property type="term" value="F:transmembrane transporter activity"/>
    <property type="evidence" value="ECO:0007669"/>
    <property type="project" value="TreeGrafter"/>
</dbReference>
<sequence>MSPTIIGIIGIVIMIIMFLTKMPVAFVMAIVGFVGFSVMITPDAGLVLLSRNVYEVFGSYDLTTIPLFILMGQLGFNSGISKRLYDAGYKFMGSIRGGLAMATVSACTAFGAVCGSSPATAATMATVGLPEMKRYNYDDELATGSVASGGGIGMIMPPSVVLIIYGILTEQSIGALFVAGIFPALLVTLLFIISIYIRCRMNPEQGPAGEKFTWIEKLKALMGLGETLVIFVLVIGGIFIGLFTPTEAAAIGAFGVLVVAIIRKQITWAGFVKSLLETLRTSCMVLMLIAGAVIFGKFLAVTRIPFEIAGWVSELQMSPFLVMGVIIGIYFIGGCFMDALAFVTLTVPIFFPVVMELGYDPIWFGIIIVMVTEMGVMTPPVGINVYVVYGVARNVLEQEIPLEKIFKGIVPFLIAVILGVIIMMIFPIIILYLPNLMY</sequence>
<keyword evidence="2" id="KW-1003">Cell membrane</keyword>
<dbReference type="InterPro" id="IPR010656">
    <property type="entry name" value="DctM"/>
</dbReference>
<feature type="transmembrane region" description="Helical" evidence="7">
    <location>
        <begin position="56"/>
        <end position="76"/>
    </location>
</feature>
<evidence type="ECO:0000313" key="9">
    <source>
        <dbReference type="EMBL" id="SDT89962.1"/>
    </source>
</evidence>
<dbReference type="PANTHER" id="PTHR33362:SF5">
    <property type="entry name" value="C4-DICARBOXYLATE TRAP TRANSPORTER LARGE PERMEASE PROTEIN DCTM"/>
    <property type="match status" value="1"/>
</dbReference>
<feature type="transmembrane region" description="Helical" evidence="7">
    <location>
        <begin position="141"/>
        <end position="167"/>
    </location>
</feature>
<dbReference type="InterPro" id="IPR004681">
    <property type="entry name" value="TRAP_DctM"/>
</dbReference>
<dbReference type="Pfam" id="PF06808">
    <property type="entry name" value="DctM"/>
    <property type="match status" value="1"/>
</dbReference>
<protein>
    <submittedName>
        <fullName evidence="9">TRAP transporter, DctM subunit</fullName>
    </submittedName>
</protein>
<keyword evidence="4 7" id="KW-0812">Transmembrane</keyword>
<feature type="transmembrane region" description="Helical" evidence="7">
    <location>
        <begin position="363"/>
        <end position="389"/>
    </location>
</feature>
<feature type="transmembrane region" description="Helical" evidence="7">
    <location>
        <begin position="320"/>
        <end position="351"/>
    </location>
</feature>
<dbReference type="GO" id="GO:0005886">
    <property type="term" value="C:plasma membrane"/>
    <property type="evidence" value="ECO:0007669"/>
    <property type="project" value="UniProtKB-SubCell"/>
</dbReference>
<keyword evidence="5 7" id="KW-1133">Transmembrane helix</keyword>
<feature type="transmembrane region" description="Helical" evidence="7">
    <location>
        <begin position="7"/>
        <end position="36"/>
    </location>
</feature>
<evidence type="ECO:0000256" key="2">
    <source>
        <dbReference type="ARBA" id="ARBA00022475"/>
    </source>
</evidence>
<dbReference type="EMBL" id="FNLL01000002">
    <property type="protein sequence ID" value="SDT89962.1"/>
    <property type="molecule type" value="Genomic_DNA"/>
</dbReference>
<feature type="transmembrane region" description="Helical" evidence="7">
    <location>
        <begin position="248"/>
        <end position="266"/>
    </location>
</feature>
<evidence type="ECO:0000256" key="3">
    <source>
        <dbReference type="ARBA" id="ARBA00022519"/>
    </source>
</evidence>
<keyword evidence="10" id="KW-1185">Reference proteome</keyword>
<proteinExistence type="predicted"/>
<feature type="transmembrane region" description="Helical" evidence="7">
    <location>
        <begin position="218"/>
        <end position="242"/>
    </location>
</feature>
<dbReference type="RefSeq" id="WP_092231058.1">
    <property type="nucleotide sequence ID" value="NZ_FNLL01000002.1"/>
</dbReference>
<feature type="transmembrane region" description="Helical" evidence="7">
    <location>
        <begin position="173"/>
        <end position="197"/>
    </location>
</feature>
<evidence type="ECO:0000256" key="6">
    <source>
        <dbReference type="ARBA" id="ARBA00023136"/>
    </source>
</evidence>
<evidence type="ECO:0000313" key="10">
    <source>
        <dbReference type="Proteomes" id="UP000199608"/>
    </source>
</evidence>
<dbReference type="NCBIfam" id="TIGR00786">
    <property type="entry name" value="dctM"/>
    <property type="match status" value="1"/>
</dbReference>
<gene>
    <name evidence="9" type="ORF">SAMN04487931_102490</name>
</gene>
<name>A0A1H2E450_9BACT</name>
<reference evidence="10" key="1">
    <citation type="submission" date="2016-10" db="EMBL/GenBank/DDBJ databases">
        <authorList>
            <person name="Varghese N."/>
            <person name="Submissions S."/>
        </authorList>
    </citation>
    <scope>NUCLEOTIDE SEQUENCE [LARGE SCALE GENOMIC DNA]</scope>
    <source>
        <strain evidence="10">DSM 3384</strain>
    </source>
</reference>
<evidence type="ECO:0000256" key="4">
    <source>
        <dbReference type="ARBA" id="ARBA00022692"/>
    </source>
</evidence>
<organism evidence="9 10">
    <name type="scientific">Desulfobacula phenolica</name>
    <dbReference type="NCBI Taxonomy" id="90732"/>
    <lineage>
        <taxon>Bacteria</taxon>
        <taxon>Pseudomonadati</taxon>
        <taxon>Thermodesulfobacteriota</taxon>
        <taxon>Desulfobacteria</taxon>
        <taxon>Desulfobacterales</taxon>
        <taxon>Desulfobacteraceae</taxon>
        <taxon>Desulfobacula</taxon>
    </lineage>
</organism>
<comment type="subcellular location">
    <subcellularLocation>
        <location evidence="1">Cell inner membrane</location>
        <topology evidence="1">Multi-pass membrane protein</topology>
    </subcellularLocation>
</comment>
<dbReference type="PIRSF" id="PIRSF006066">
    <property type="entry name" value="HI0050"/>
    <property type="match status" value="1"/>
</dbReference>
<evidence type="ECO:0000256" key="1">
    <source>
        <dbReference type="ARBA" id="ARBA00004429"/>
    </source>
</evidence>
<keyword evidence="6 7" id="KW-0472">Membrane</keyword>
<keyword evidence="3" id="KW-0997">Cell inner membrane</keyword>
<evidence type="ECO:0000256" key="5">
    <source>
        <dbReference type="ARBA" id="ARBA00022989"/>
    </source>
</evidence>
<feature type="transmembrane region" description="Helical" evidence="7">
    <location>
        <begin position="409"/>
        <end position="433"/>
    </location>
</feature>
<dbReference type="AlphaFoldDB" id="A0A1H2E450"/>